<evidence type="ECO:0000256" key="1">
    <source>
        <dbReference type="ARBA" id="ARBA00001974"/>
    </source>
</evidence>
<dbReference type="InterPro" id="IPR046373">
    <property type="entry name" value="Acyl-CoA_Oxase/DH_mid-dom_sf"/>
</dbReference>
<keyword evidence="4" id="KW-0274">FAD</keyword>
<dbReference type="SUPFAM" id="SSF56645">
    <property type="entry name" value="Acyl-CoA dehydrogenase NM domain-like"/>
    <property type="match status" value="1"/>
</dbReference>
<dbReference type="GO" id="GO:0050660">
    <property type="term" value="F:flavin adenine dinucleotide binding"/>
    <property type="evidence" value="ECO:0007669"/>
    <property type="project" value="InterPro"/>
</dbReference>
<dbReference type="InterPro" id="IPR009075">
    <property type="entry name" value="AcylCo_DH/oxidase_C"/>
</dbReference>
<organism evidence="8">
    <name type="scientific">anaerobic digester metagenome</name>
    <dbReference type="NCBI Taxonomy" id="1263854"/>
    <lineage>
        <taxon>unclassified sequences</taxon>
        <taxon>metagenomes</taxon>
        <taxon>ecological metagenomes</taxon>
    </lineage>
</organism>
<dbReference type="SUPFAM" id="SSF47203">
    <property type="entry name" value="Acyl-CoA dehydrogenase C-terminal domain-like"/>
    <property type="match status" value="1"/>
</dbReference>
<evidence type="ECO:0000259" key="7">
    <source>
        <dbReference type="Pfam" id="PF02771"/>
    </source>
</evidence>
<sequence length="503" mass="56295">MLSSAEVSNRLSSFPRFEDMLLSLPYAPRMPKGMVRETREVVAIARAFNEKVARPRALELDRKTHEDPDYMPRDLVELANRWGFYTMWIPRIFGGRGYNMPSMSYFAEEVGSVCLGIMNVIGVHYLGVAGVVASANTRLAKRILGEVARGEKTGNPCLIALATTEPGAGTDVEEVELVDKGRVACHARRVRGGYVVNGTKVFISMGHVSTWTVLYAYEDLKRPSETTVGLMVKTGTQGFSFGSHENKMGQRVCPASVLVFEDCFIPDDQVLFSTDMVRKFTKKPIREVAQRYIDYVVGATRPGVCAFGVGAARGAFETALKHASTTTMNGTLLINHEWVQSMLAEMYKNVALGRLAYTEANYANSHRGLYKILQLKPVYYYLRLMPQAYFDKVIGPMLEKDYSTRLMGKLSYDWARPEDQRCCSGWASLAKVAGTDLGVRNCQMAIELMGRTGLRQDAGVEKMLRDIKLLQIYEGTNQLNRLNVFKCLIAPEVPQARVFDEDR</sequence>
<evidence type="ECO:0000259" key="6">
    <source>
        <dbReference type="Pfam" id="PF02770"/>
    </source>
</evidence>
<reference evidence="8" key="1">
    <citation type="submission" date="2019-03" db="EMBL/GenBank/DDBJ databases">
        <authorList>
            <person name="Hao L."/>
        </authorList>
    </citation>
    <scope>NUCLEOTIDE SEQUENCE</scope>
</reference>
<dbReference type="PANTHER" id="PTHR43884">
    <property type="entry name" value="ACYL-COA DEHYDROGENASE"/>
    <property type="match status" value="1"/>
</dbReference>
<feature type="domain" description="Acyl-CoA dehydrogenase/oxidase C-terminal" evidence="5">
    <location>
        <begin position="424"/>
        <end position="485"/>
    </location>
</feature>
<dbReference type="Gene3D" id="1.10.540.10">
    <property type="entry name" value="Acyl-CoA dehydrogenase/oxidase, N-terminal domain"/>
    <property type="match status" value="1"/>
</dbReference>
<dbReference type="InterPro" id="IPR006091">
    <property type="entry name" value="Acyl-CoA_Oxase/DH_mid-dom"/>
</dbReference>
<evidence type="ECO:0000256" key="2">
    <source>
        <dbReference type="ARBA" id="ARBA00009347"/>
    </source>
</evidence>
<dbReference type="Pfam" id="PF02771">
    <property type="entry name" value="Acyl-CoA_dh_N"/>
    <property type="match status" value="1"/>
</dbReference>
<dbReference type="EMBL" id="CAADRM010000046">
    <property type="protein sequence ID" value="VFU12544.1"/>
    <property type="molecule type" value="Genomic_DNA"/>
</dbReference>
<evidence type="ECO:0000259" key="5">
    <source>
        <dbReference type="Pfam" id="PF00441"/>
    </source>
</evidence>
<accession>A0A485LVY2</accession>
<dbReference type="Gene3D" id="1.20.140.10">
    <property type="entry name" value="Butyryl-CoA Dehydrogenase, subunit A, domain 3"/>
    <property type="match status" value="1"/>
</dbReference>
<dbReference type="GO" id="GO:0003995">
    <property type="term" value="F:acyl-CoA dehydrogenase activity"/>
    <property type="evidence" value="ECO:0007669"/>
    <property type="project" value="TreeGrafter"/>
</dbReference>
<gene>
    <name evidence="8" type="primary">acdA</name>
    <name evidence="8" type="ORF">SCFA_140029</name>
</gene>
<protein>
    <submittedName>
        <fullName evidence="8">Acyl-CoA dehydrogenase</fullName>
        <ecNumber evidence="8">1.3.99.-</ecNumber>
    </submittedName>
</protein>
<feature type="domain" description="Acyl-CoA dehydrogenase/oxidase N-terminal" evidence="7">
    <location>
        <begin position="37"/>
        <end position="151"/>
    </location>
</feature>
<dbReference type="Pfam" id="PF00441">
    <property type="entry name" value="Acyl-CoA_dh_1"/>
    <property type="match status" value="2"/>
</dbReference>
<dbReference type="InterPro" id="IPR036250">
    <property type="entry name" value="AcylCo_DH-like_C"/>
</dbReference>
<dbReference type="InterPro" id="IPR013786">
    <property type="entry name" value="AcylCoA_DH/ox_N"/>
</dbReference>
<dbReference type="PANTHER" id="PTHR43884:SF19">
    <property type="entry name" value="ACYL-COA DEHYDROGENASE FADE4-RELATED"/>
    <property type="match status" value="1"/>
</dbReference>
<evidence type="ECO:0000313" key="8">
    <source>
        <dbReference type="EMBL" id="VFU12544.1"/>
    </source>
</evidence>
<proteinExistence type="inferred from homology"/>
<dbReference type="Gene3D" id="2.40.110.10">
    <property type="entry name" value="Butyryl-CoA Dehydrogenase, subunit A, domain 2"/>
    <property type="match status" value="1"/>
</dbReference>
<evidence type="ECO:0000256" key="4">
    <source>
        <dbReference type="ARBA" id="ARBA00022827"/>
    </source>
</evidence>
<comment type="cofactor">
    <cofactor evidence="1">
        <name>FAD</name>
        <dbReference type="ChEBI" id="CHEBI:57692"/>
    </cofactor>
</comment>
<evidence type="ECO:0000256" key="3">
    <source>
        <dbReference type="ARBA" id="ARBA00022630"/>
    </source>
</evidence>
<dbReference type="InterPro" id="IPR009100">
    <property type="entry name" value="AcylCoA_DH/oxidase_NM_dom_sf"/>
</dbReference>
<keyword evidence="3" id="KW-0285">Flavoprotein</keyword>
<dbReference type="EC" id="1.3.99.-" evidence="8"/>
<comment type="similarity">
    <text evidence="2">Belongs to the acyl-CoA dehydrogenase family.</text>
</comment>
<dbReference type="Pfam" id="PF02770">
    <property type="entry name" value="Acyl-CoA_dh_M"/>
    <property type="match status" value="1"/>
</dbReference>
<dbReference type="AlphaFoldDB" id="A0A485LVY2"/>
<feature type="domain" description="Acyl-CoA dehydrogenase/oxidase C-terminal" evidence="5">
    <location>
        <begin position="297"/>
        <end position="365"/>
    </location>
</feature>
<feature type="domain" description="Acyl-CoA oxidase/dehydrogenase middle" evidence="6">
    <location>
        <begin position="160"/>
        <end position="263"/>
    </location>
</feature>
<keyword evidence="8" id="KW-0560">Oxidoreductase</keyword>
<dbReference type="InterPro" id="IPR037069">
    <property type="entry name" value="AcylCoA_DH/ox_N_sf"/>
</dbReference>
<name>A0A485LVY2_9ZZZZ</name>